<dbReference type="EMBL" id="QQBB01000012">
    <property type="protein sequence ID" value="RDI53844.1"/>
    <property type="molecule type" value="Genomic_DNA"/>
</dbReference>
<proteinExistence type="predicted"/>
<dbReference type="Proteomes" id="UP000254925">
    <property type="component" value="Unassembled WGS sequence"/>
</dbReference>
<reference evidence="1 2" key="1">
    <citation type="submission" date="2018-07" db="EMBL/GenBank/DDBJ databases">
        <title>Genomic Encyclopedia of Type Strains, Phase IV (KMG-IV): sequencing the most valuable type-strain genomes for metagenomic binning, comparative biology and taxonomic classification.</title>
        <authorList>
            <person name="Goeker M."/>
        </authorList>
    </citation>
    <scope>NUCLEOTIDE SEQUENCE [LARGE SCALE GENOMIC DNA]</scope>
    <source>
        <strain evidence="1 2">DSM 14364</strain>
    </source>
</reference>
<gene>
    <name evidence="1" type="ORF">DES45_11248</name>
</gene>
<dbReference type="AlphaFoldDB" id="A0A370HF83"/>
<organism evidence="1 2">
    <name type="scientific">Microvirga subterranea</name>
    <dbReference type="NCBI Taxonomy" id="186651"/>
    <lineage>
        <taxon>Bacteria</taxon>
        <taxon>Pseudomonadati</taxon>
        <taxon>Pseudomonadota</taxon>
        <taxon>Alphaproteobacteria</taxon>
        <taxon>Hyphomicrobiales</taxon>
        <taxon>Methylobacteriaceae</taxon>
        <taxon>Microvirga</taxon>
    </lineage>
</organism>
<keyword evidence="2" id="KW-1185">Reference proteome</keyword>
<protein>
    <submittedName>
        <fullName evidence="1">Uncharacterized protein</fullName>
    </submittedName>
</protein>
<name>A0A370HF83_9HYPH</name>
<sequence length="246" mass="27145">MATLLPFPACREHPWPSPRLHLRTTTAIWRDELAELSPFGSPEIGWRRSPAGMELVWPGVSEESDQILVTVSGHWQPLRDAQRAIITILEEAEFEYEALRPIKSWALAVQPQDAALGLVSGEEDGPRCSRRYSAADIDRLRMALRLASQPLAALGQPLAPAALARARAIVAAWDAYQAADILARTRSGYALWRRIAVVMGDAPMAPEITETLPACLNGRFGLIQNLSPRYELKVPQNKGAVDLQLI</sequence>
<evidence type="ECO:0000313" key="2">
    <source>
        <dbReference type="Proteomes" id="UP000254925"/>
    </source>
</evidence>
<evidence type="ECO:0000313" key="1">
    <source>
        <dbReference type="EMBL" id="RDI53844.1"/>
    </source>
</evidence>
<accession>A0A370HF83</accession>
<dbReference type="OrthoDB" id="8017685at2"/>
<dbReference type="RefSeq" id="WP_147282463.1">
    <property type="nucleotide sequence ID" value="NZ_QQBB01000012.1"/>
</dbReference>
<comment type="caution">
    <text evidence="1">The sequence shown here is derived from an EMBL/GenBank/DDBJ whole genome shotgun (WGS) entry which is preliminary data.</text>
</comment>